<dbReference type="PROSITE" id="PS00108">
    <property type="entry name" value="PROTEIN_KINASE_ST"/>
    <property type="match status" value="1"/>
</dbReference>
<evidence type="ECO:0000313" key="11">
    <source>
        <dbReference type="EMBL" id="KAJ3112983.1"/>
    </source>
</evidence>
<keyword evidence="1 8" id="KW-0723">Serine/threonine-protein kinase</keyword>
<reference evidence="11" key="1">
    <citation type="submission" date="2020-05" db="EMBL/GenBank/DDBJ databases">
        <title>Phylogenomic resolution of chytrid fungi.</title>
        <authorList>
            <person name="Stajich J.E."/>
            <person name="Amses K."/>
            <person name="Simmons R."/>
            <person name="Seto K."/>
            <person name="Myers J."/>
            <person name="Bonds A."/>
            <person name="Quandt C.A."/>
            <person name="Barry K."/>
            <person name="Liu P."/>
            <person name="Grigoriev I."/>
            <person name="Longcore J.E."/>
            <person name="James T.Y."/>
        </authorList>
    </citation>
    <scope>NUCLEOTIDE SEQUENCE</scope>
    <source>
        <strain evidence="11">JEL0513</strain>
    </source>
</reference>
<evidence type="ECO:0000256" key="8">
    <source>
        <dbReference type="RuleBase" id="RU000304"/>
    </source>
</evidence>
<dbReference type="Pfam" id="PF00433">
    <property type="entry name" value="Pkinase_C"/>
    <property type="match status" value="1"/>
</dbReference>
<protein>
    <recommendedName>
        <fullName evidence="13">Kinase-like protein</fullName>
    </recommendedName>
</protein>
<evidence type="ECO:0000256" key="5">
    <source>
        <dbReference type="ARBA" id="ARBA00022777"/>
    </source>
</evidence>
<evidence type="ECO:0000259" key="9">
    <source>
        <dbReference type="PROSITE" id="PS50011"/>
    </source>
</evidence>
<dbReference type="InterPro" id="IPR000961">
    <property type="entry name" value="AGC-kinase_C"/>
</dbReference>
<keyword evidence="2" id="KW-0597">Phosphoprotein</keyword>
<dbReference type="InterPro" id="IPR011009">
    <property type="entry name" value="Kinase-like_dom_sf"/>
</dbReference>
<keyword evidence="12" id="KW-1185">Reference proteome</keyword>
<evidence type="ECO:0000256" key="3">
    <source>
        <dbReference type="ARBA" id="ARBA00022679"/>
    </source>
</evidence>
<sequence>MSVDDFAILKLVGKGSFGRVMLVKKKDTGRVYAMKVLSKKDIVKRQEIIHTLSERNVLIYASASLFCVGMKFSFQTPEKLYLVTDYMNGGELFYHLQRSGVFSEARTKFYVAEIVSALEYLHAREIIYRDLKPENVLLDSNGHIALADFGLCKENMGYGEMTNSFVGTAAYLAPEVLIGEGYEKSVDWWSVGIMFYEMITGLPPFFSENINLMYRKILHNQLLFPIGFPKDAETIINMLLERTPQFRLGYGPTDALEIKQHPYFANMDWARLERKQLMPPFKPQVESETDTTNFDPEFTSMMPADSLPNNSQPLSSFIQNYFHGFTFNPGAESQPAFPNSIRLEE</sequence>
<proteinExistence type="inferred from homology"/>
<dbReference type="PROSITE" id="PS51285">
    <property type="entry name" value="AGC_KINASE_CTER"/>
    <property type="match status" value="1"/>
</dbReference>
<dbReference type="FunFam" id="1.10.510.10:FF:000008">
    <property type="entry name" value="Non-specific serine/threonine protein kinase"/>
    <property type="match status" value="1"/>
</dbReference>
<keyword evidence="4 7" id="KW-0547">Nucleotide-binding</keyword>
<evidence type="ECO:0000256" key="4">
    <source>
        <dbReference type="ARBA" id="ARBA00022741"/>
    </source>
</evidence>
<dbReference type="GO" id="GO:0004674">
    <property type="term" value="F:protein serine/threonine kinase activity"/>
    <property type="evidence" value="ECO:0007669"/>
    <property type="project" value="UniProtKB-KW"/>
</dbReference>
<evidence type="ECO:0000313" key="12">
    <source>
        <dbReference type="Proteomes" id="UP001211907"/>
    </source>
</evidence>
<feature type="domain" description="Protein kinase" evidence="9">
    <location>
        <begin position="6"/>
        <end position="264"/>
    </location>
</feature>
<comment type="caution">
    <text evidence="11">The sequence shown here is derived from an EMBL/GenBank/DDBJ whole genome shotgun (WGS) entry which is preliminary data.</text>
</comment>
<dbReference type="InterPro" id="IPR017892">
    <property type="entry name" value="Pkinase_C"/>
</dbReference>
<dbReference type="Gene3D" id="3.30.200.20">
    <property type="entry name" value="Phosphorylase Kinase, domain 1"/>
    <property type="match status" value="1"/>
</dbReference>
<dbReference type="InterPro" id="IPR017441">
    <property type="entry name" value="Protein_kinase_ATP_BS"/>
</dbReference>
<dbReference type="GO" id="GO:0005524">
    <property type="term" value="F:ATP binding"/>
    <property type="evidence" value="ECO:0007669"/>
    <property type="project" value="UniProtKB-UniRule"/>
</dbReference>
<dbReference type="Pfam" id="PF00069">
    <property type="entry name" value="Pkinase"/>
    <property type="match status" value="1"/>
</dbReference>
<name>A0AAD5T1T2_9FUNG</name>
<accession>A0AAD5T1T2</accession>
<gene>
    <name evidence="11" type="ORF">HK100_002136</name>
</gene>
<dbReference type="SMART" id="SM00220">
    <property type="entry name" value="S_TKc"/>
    <property type="match status" value="1"/>
</dbReference>
<evidence type="ECO:0000256" key="7">
    <source>
        <dbReference type="PROSITE-ProRule" id="PRU10141"/>
    </source>
</evidence>
<dbReference type="SMART" id="SM00133">
    <property type="entry name" value="S_TK_X"/>
    <property type="match status" value="1"/>
</dbReference>
<dbReference type="EMBL" id="JADGJH010001485">
    <property type="protein sequence ID" value="KAJ3112983.1"/>
    <property type="molecule type" value="Genomic_DNA"/>
</dbReference>
<feature type="domain" description="AGC-kinase C-terminal" evidence="10">
    <location>
        <begin position="265"/>
        <end position="337"/>
    </location>
</feature>
<organism evidence="11 12">
    <name type="scientific">Physocladia obscura</name>
    <dbReference type="NCBI Taxonomy" id="109957"/>
    <lineage>
        <taxon>Eukaryota</taxon>
        <taxon>Fungi</taxon>
        <taxon>Fungi incertae sedis</taxon>
        <taxon>Chytridiomycota</taxon>
        <taxon>Chytridiomycota incertae sedis</taxon>
        <taxon>Chytridiomycetes</taxon>
        <taxon>Chytridiales</taxon>
        <taxon>Chytriomycetaceae</taxon>
        <taxon>Physocladia</taxon>
    </lineage>
</organism>
<evidence type="ECO:0000259" key="10">
    <source>
        <dbReference type="PROSITE" id="PS51285"/>
    </source>
</evidence>
<feature type="binding site" evidence="7">
    <location>
        <position position="35"/>
    </location>
    <ligand>
        <name>ATP</name>
        <dbReference type="ChEBI" id="CHEBI:30616"/>
    </ligand>
</feature>
<dbReference type="Proteomes" id="UP001211907">
    <property type="component" value="Unassembled WGS sequence"/>
</dbReference>
<dbReference type="PROSITE" id="PS50011">
    <property type="entry name" value="PROTEIN_KINASE_DOM"/>
    <property type="match status" value="1"/>
</dbReference>
<comment type="similarity">
    <text evidence="8">Belongs to the protein kinase superfamily.</text>
</comment>
<dbReference type="PANTHER" id="PTHR24351">
    <property type="entry name" value="RIBOSOMAL PROTEIN S6 KINASE"/>
    <property type="match status" value="1"/>
</dbReference>
<dbReference type="Gene3D" id="1.10.510.10">
    <property type="entry name" value="Transferase(Phosphotransferase) domain 1"/>
    <property type="match status" value="1"/>
</dbReference>
<evidence type="ECO:0000256" key="2">
    <source>
        <dbReference type="ARBA" id="ARBA00022553"/>
    </source>
</evidence>
<keyword evidence="6 7" id="KW-0067">ATP-binding</keyword>
<dbReference type="InterPro" id="IPR000719">
    <property type="entry name" value="Prot_kinase_dom"/>
</dbReference>
<dbReference type="InterPro" id="IPR008271">
    <property type="entry name" value="Ser/Thr_kinase_AS"/>
</dbReference>
<dbReference type="PROSITE" id="PS00107">
    <property type="entry name" value="PROTEIN_KINASE_ATP"/>
    <property type="match status" value="1"/>
</dbReference>
<keyword evidence="5" id="KW-0418">Kinase</keyword>
<dbReference type="SUPFAM" id="SSF56112">
    <property type="entry name" value="Protein kinase-like (PK-like)"/>
    <property type="match status" value="1"/>
</dbReference>
<evidence type="ECO:0008006" key="13">
    <source>
        <dbReference type="Google" id="ProtNLM"/>
    </source>
</evidence>
<evidence type="ECO:0000256" key="1">
    <source>
        <dbReference type="ARBA" id="ARBA00022527"/>
    </source>
</evidence>
<dbReference type="AlphaFoldDB" id="A0AAD5T1T2"/>
<keyword evidence="3" id="KW-0808">Transferase</keyword>
<evidence type="ECO:0000256" key="6">
    <source>
        <dbReference type="ARBA" id="ARBA00022840"/>
    </source>
</evidence>